<dbReference type="InterPro" id="IPR046804">
    <property type="entry name" value="DNA-PKcs_N"/>
</dbReference>
<dbReference type="GO" id="GO:0000723">
    <property type="term" value="P:telomere maintenance"/>
    <property type="evidence" value="ECO:0007669"/>
    <property type="project" value="TreeGrafter"/>
</dbReference>
<gene>
    <name evidence="3" type="ORF">CRENBAI_019910</name>
</gene>
<dbReference type="InterPro" id="IPR016024">
    <property type="entry name" value="ARM-type_fold"/>
</dbReference>
<dbReference type="Proteomes" id="UP001311232">
    <property type="component" value="Unassembled WGS sequence"/>
</dbReference>
<organism evidence="3 4">
    <name type="scientific">Crenichthys baileyi</name>
    <name type="common">White River springfish</name>
    <dbReference type="NCBI Taxonomy" id="28760"/>
    <lineage>
        <taxon>Eukaryota</taxon>
        <taxon>Metazoa</taxon>
        <taxon>Chordata</taxon>
        <taxon>Craniata</taxon>
        <taxon>Vertebrata</taxon>
        <taxon>Euteleostomi</taxon>
        <taxon>Actinopterygii</taxon>
        <taxon>Neopterygii</taxon>
        <taxon>Teleostei</taxon>
        <taxon>Neoteleostei</taxon>
        <taxon>Acanthomorphata</taxon>
        <taxon>Ovalentaria</taxon>
        <taxon>Atherinomorphae</taxon>
        <taxon>Cyprinodontiformes</taxon>
        <taxon>Goodeidae</taxon>
        <taxon>Crenichthys</taxon>
    </lineage>
</organism>
<dbReference type="GO" id="GO:0008630">
    <property type="term" value="P:intrinsic apoptotic signaling pathway in response to DNA damage"/>
    <property type="evidence" value="ECO:0007669"/>
    <property type="project" value="TreeGrafter"/>
</dbReference>
<feature type="domain" description="DNA-dependent protein kinase catalytic subunit CC3" evidence="2">
    <location>
        <begin position="1676"/>
        <end position="2013"/>
    </location>
</feature>
<dbReference type="Pfam" id="PF20502">
    <property type="entry name" value="DNAPKcs_CC1-2"/>
    <property type="match status" value="1"/>
</dbReference>
<accession>A0AAV9SRQ5</accession>
<name>A0AAV9SRQ5_9TELE</name>
<dbReference type="GO" id="GO:0033152">
    <property type="term" value="P:immunoglobulin V(D)J recombination"/>
    <property type="evidence" value="ECO:0007669"/>
    <property type="project" value="TreeGrafter"/>
</dbReference>
<dbReference type="PANTHER" id="PTHR11139">
    <property type="entry name" value="ATAXIA TELANGIECTASIA MUTATED ATM -RELATED"/>
    <property type="match status" value="1"/>
</dbReference>
<dbReference type="Pfam" id="PF19704">
    <property type="entry name" value="DNAPKcs_CC5"/>
    <property type="match status" value="1"/>
</dbReference>
<keyword evidence="4" id="KW-1185">Reference proteome</keyword>
<feature type="coiled-coil region" evidence="1">
    <location>
        <begin position="2463"/>
        <end position="2490"/>
    </location>
</feature>
<proteinExistence type="predicted"/>
<evidence type="ECO:0000259" key="2">
    <source>
        <dbReference type="SMART" id="SM01344"/>
    </source>
</evidence>
<dbReference type="SMART" id="SM01344">
    <property type="entry name" value="NUC194"/>
    <property type="match status" value="1"/>
</dbReference>
<evidence type="ECO:0000313" key="4">
    <source>
        <dbReference type="Proteomes" id="UP001311232"/>
    </source>
</evidence>
<dbReference type="InterPro" id="IPR045581">
    <property type="entry name" value="DNAPKcs_CC5"/>
</dbReference>
<comment type="caution">
    <text evidence="3">The sequence shown here is derived from an EMBL/GenBank/DDBJ whole genome shotgun (WGS) entry which is preliminary data.</text>
</comment>
<evidence type="ECO:0000256" key="1">
    <source>
        <dbReference type="SAM" id="Coils"/>
    </source>
</evidence>
<dbReference type="GO" id="GO:0004674">
    <property type="term" value="F:protein serine/threonine kinase activity"/>
    <property type="evidence" value="ECO:0007669"/>
    <property type="project" value="TreeGrafter"/>
</dbReference>
<keyword evidence="1" id="KW-0175">Coiled coil</keyword>
<dbReference type="Pfam" id="PF20500">
    <property type="entry name" value="DNA-PKcs_N"/>
    <property type="match status" value="2"/>
</dbReference>
<dbReference type="SUPFAM" id="SSF48371">
    <property type="entry name" value="ARM repeat"/>
    <property type="match status" value="2"/>
</dbReference>
<dbReference type="InterPro" id="IPR050517">
    <property type="entry name" value="DDR_Repair_Kinase"/>
</dbReference>
<dbReference type="InterPro" id="IPR012582">
    <property type="entry name" value="DNAPKcs_CC3"/>
</dbReference>
<dbReference type="EMBL" id="JAHHUM010000006">
    <property type="protein sequence ID" value="KAK5624034.1"/>
    <property type="molecule type" value="Genomic_DNA"/>
</dbReference>
<dbReference type="GO" id="GO:0005634">
    <property type="term" value="C:nucleus"/>
    <property type="evidence" value="ECO:0007669"/>
    <property type="project" value="InterPro"/>
</dbReference>
<dbReference type="PANTHER" id="PTHR11139:SF68">
    <property type="entry name" value="DNA-DEPENDENT PROTEIN KINASE CATALYTIC SUBUNIT"/>
    <property type="match status" value="1"/>
</dbReference>
<dbReference type="InterPro" id="IPR046803">
    <property type="entry name" value="DNAPKcs_CC1-2"/>
</dbReference>
<dbReference type="Pfam" id="PF08163">
    <property type="entry name" value="DNAPKcs_CC3"/>
    <property type="match status" value="2"/>
</dbReference>
<reference evidence="3 4" key="1">
    <citation type="submission" date="2021-06" db="EMBL/GenBank/DDBJ databases">
        <authorList>
            <person name="Palmer J.M."/>
        </authorList>
    </citation>
    <scope>NUCLEOTIDE SEQUENCE [LARGE SCALE GENOMIC DNA]</scope>
    <source>
        <strain evidence="3 4">MEX-2019</strain>
        <tissue evidence="3">Muscle</tissue>
    </source>
</reference>
<protein>
    <recommendedName>
        <fullName evidence="2">DNA-dependent protein kinase catalytic subunit CC3 domain-containing protein</fullName>
    </recommendedName>
</protein>
<evidence type="ECO:0000313" key="3">
    <source>
        <dbReference type="EMBL" id="KAK5624034.1"/>
    </source>
</evidence>
<sequence>MSSQSSPASGIQGLLLKLHESLSDEDSRSAALKCHDTIGDLGQECMLTSTENELAFQTSLLFSKDYGLLSFFRKALALDELRDTRVEIVQFLEKFLDKVSPRVKGWEKTYATDIRDMCMGAYKKEKVAKCRTLLLELLIKVLQKTKASSVAAEFKIGDIFDKFYSELCQRSKLADSVLGKIYELLGVLGEVHPSEMVNNSDKLYRAYLGELKEQMTSSTKEPRLFVVAGCLRGITALMVNFTKTMEEDPATSKEIFQYALKAITPQMEMSRYAVTFAGLRLFARHASQFSSCLMDHYRDLFETMCKLCGHINGEMKKTSYSALEAFLKQVAVLVADNIEEHKSKLKFFMQKFCGVIKTMDSTYKELSIAIRGYGFFAAPCKKVCPQDVDLMYTELIQRCKQMYLTESDGEDDSFYQLPSFLDSIASVLIHLDKIPEVYTPLLERLLVVQIDSFPQYSERMQFACCRSILKVFVAVASKGPVLWSFISSVVHQGLIRVCSKPILPSGGLLDCDQLKDSGFLDGAFESQNAALGSLSRLLYEELVKSILRIVEKLDLSVQKITTGEEAPDDTAHVLPSSDPTAHLLPNKVKDFTAFINLVDFCSELLLNKHVEYFHCWMYPLSHELILHSIRNPLVSGFYKLLSVAMKIAKRTKYYQGVGLRSSASPQDDTVRSACFALFSKFGKEVCVRMKQYKDELLASCLTFVLSLHNNIVALDMKAYCPALETALRRDKGYSRVMTRLLKKSNQLSTEDAPLVMLRLRVVKLLGHLGGKLNRNLVTVVSSEEMMKKFVAWDSEKRLSFAVPFADMKPVIYLDPFLPRISELALSTSDRQTKVAACELLHSLVVYMVGKSAQMVEGQNKVPPMYKLHKKLFPVLLRLACDVDQVTRQLFEPLVMQLIHWFTNNKKFESQDTVAVLEAILDGVIDPTDSTLRDFCGRCIEEFVKWSIKQTTPKQQEKSPTNMKSLFKRIYSLALHPNGFKRLGAALAFNSIYRQFREENSLVEQFVFEVLVIFVESLALAHSDERSMGTVQQSSSAIDHLKRIIKHKAPSLNQHNVKRRVPRGFPAEEKLCLSDVVIWLLEQCGRPQTECRHKCMELLYEFIPLLPGKKSPPQWLEGLLKDHGIDFLISRFEGGGLLYQPTLRDLTGPFSVRATLQWMDLLLAVLDCYNTFISLHIIKPQLILDSTGSKDKPSFLKATHFFLTELAARGLTAAESCFPHGERTSHFSPREVDQYNNSKCTIVVRLLEFASMILVKGDQRIWKLLEQDVFCSVFFDFTAAAVCEPSALGFNMADVEVMRNLPEVCVPLLKALLASPYRSRLESSLWTKISRKSVEDLCEVDLYHPGTLSRPDQTEMVLSSCKQIHRAGFLSSILQSQDSAYGESLGSKLLMTVYKGIAPGGDRKALPSLDVNTRRSADGLLQLAFSISQQSEQLVELLLNTIMLSVPVSGGHSHNFLSFSHGEYFYSLFQTTINSELLRNLEAAVPRIMKASSENPSMVSVLLNGMLDHSFRERSLLQIDSSVCSDVNHKAFQQVFSTFTLLLVDMNLPLNLKSQALLVLPFFTTFQGEPLAGLQKALDTLVASHFPMQSDEFAKGSLHRNNYVDCIRKLLDALELSQSPLLLRLMAGVLCRDGRHIMEEQFQTCFQRIAKRANSERQLQLLCAVYEVIQQGDVPASSMLQAMMERVLLPLASHCSTKALSDFFVTNVCEIIAFLQSRFTKSSETAFEIQLLKKNGFFKLMELLYSRLPKDEVYSKESRINQAYCRLEKTEGNELSKTLIRSCFEAFTENMAGETQMLELRRSYHCAAYNCAIAVISCSFSEPKFYQGFLFSEKPEKNQFILENIIDVQRTYSFPIEVEVPLERKKKYFMIRKEVSDETGEAPVYLSSQSYMADSSLTEEMSQFDFSTGRSNITPNIEQGIMPNELPPWMKFLHGKLANPATPLNIRLFISKLIINTEEVFRPYAKHWLGPLLQLVVSGNNGGVGIHFMVVDIVVTILSWTSLVTPKGNPRDEVLANRLLEFLMRHSFHLKRPVFRHNLEIIRTLVECWKDCLHVPYSLIYERFCGTDPNSKDNSVGLQLLGIILANNLPAYDASCGIEYDRFVNHVFYLLPKLHGILKIHCLECVLSRADVIPDIFLQLKSSGFIQMMSHRDEVRQRVCLDIIHKIIALLTPVELQELLGAVTAFVSHPSPVCRERMYDILMWIQDNYGDEESMKDKISLEVLGTAKETLLQGLSEENQGLQLYVCNFWSQEKRLPTATLERMLTVLRSLYTCQIERCFLSLATNLLLEMTSQSPDFKRNMFEYPLSECTFQDYVIDSNWRFRSTVMTPMFVETQSSQVPESAGASQSGAMKGKLRATQTSLEFSQTQTPGRRTAYNWLTGSSVDTLTDYSPSSESLSSLLVFEKKSERQMAARRPVGEGFGLRRLTTSTDEVDSRTRAENERRSNILRLRRRFLKDQEKVSLGFAQKEIQQQRQKKDEKADQRLRKEAQVTLYRNYRVGDFPDVQIPYSSLIAPLQALAQRDPILAKQLFSSLFAGILHEMDKNHNVQESGRIKEELRCNMNTFLNKSTLCFPPFIACVQDMCYQQRELQQLDPAAISSTCLVSLQQPSGILLLEEGLLQAAGPEEPPAKRSRGRREIPSDTNKWIHLARLYRDLEDYDVVRGIFGGKVGTKSITSAALQAEANTDFAEAVKLYNEALNNEEWSDGEPTDSEKDFLGNCSYGGI</sequence>
<dbReference type="GO" id="GO:0006303">
    <property type="term" value="P:double-strand break repair via nonhomologous end joining"/>
    <property type="evidence" value="ECO:0007669"/>
    <property type="project" value="InterPro"/>
</dbReference>